<name>A0A2C6LAZ7_9APIC</name>
<feature type="compositionally biased region" description="Pro residues" evidence="2">
    <location>
        <begin position="324"/>
        <end position="360"/>
    </location>
</feature>
<accession>A0A2C6LAZ7</accession>
<dbReference type="Gene3D" id="3.30.70.330">
    <property type="match status" value="1"/>
</dbReference>
<feature type="region of interest" description="Disordered" evidence="2">
    <location>
        <begin position="797"/>
        <end position="816"/>
    </location>
</feature>
<dbReference type="InterPro" id="IPR035979">
    <property type="entry name" value="RBD_domain_sf"/>
</dbReference>
<feature type="region of interest" description="Disordered" evidence="2">
    <location>
        <begin position="126"/>
        <end position="613"/>
    </location>
</feature>
<dbReference type="PROSITE" id="PS50102">
    <property type="entry name" value="RRM"/>
    <property type="match status" value="1"/>
</dbReference>
<feature type="compositionally biased region" description="Low complexity" evidence="2">
    <location>
        <begin position="583"/>
        <end position="593"/>
    </location>
</feature>
<dbReference type="EMBL" id="MIGC01000507">
    <property type="protein sequence ID" value="PHJ24849.1"/>
    <property type="molecule type" value="Genomic_DNA"/>
</dbReference>
<dbReference type="VEuPathDB" id="ToxoDB:CSUI_001292"/>
<dbReference type="InterPro" id="IPR012677">
    <property type="entry name" value="Nucleotide-bd_a/b_plait_sf"/>
</dbReference>
<keyword evidence="5" id="KW-1185">Reference proteome</keyword>
<feature type="region of interest" description="Disordered" evidence="2">
    <location>
        <begin position="1"/>
        <end position="65"/>
    </location>
</feature>
<feature type="compositionally biased region" description="Polar residues" evidence="2">
    <location>
        <begin position="964"/>
        <end position="973"/>
    </location>
</feature>
<feature type="compositionally biased region" description="Basic and acidic residues" evidence="2">
    <location>
        <begin position="190"/>
        <end position="219"/>
    </location>
</feature>
<dbReference type="SMART" id="SM00360">
    <property type="entry name" value="RRM"/>
    <property type="match status" value="1"/>
</dbReference>
<feature type="compositionally biased region" description="Polar residues" evidence="2">
    <location>
        <begin position="1130"/>
        <end position="1154"/>
    </location>
</feature>
<evidence type="ECO:0000259" key="3">
    <source>
        <dbReference type="PROSITE" id="PS50102"/>
    </source>
</evidence>
<feature type="region of interest" description="Disordered" evidence="2">
    <location>
        <begin position="1174"/>
        <end position="1229"/>
    </location>
</feature>
<dbReference type="RefSeq" id="XP_067926521.1">
    <property type="nucleotide sequence ID" value="XM_068061498.1"/>
</dbReference>
<feature type="domain" description="RRM" evidence="3">
    <location>
        <begin position="1274"/>
        <end position="1349"/>
    </location>
</feature>
<feature type="compositionally biased region" description="Basic and acidic residues" evidence="2">
    <location>
        <begin position="162"/>
        <end position="177"/>
    </location>
</feature>
<evidence type="ECO:0000256" key="1">
    <source>
        <dbReference type="PROSITE-ProRule" id="PRU00176"/>
    </source>
</evidence>
<dbReference type="Pfam" id="PF00076">
    <property type="entry name" value="RRM_1"/>
    <property type="match status" value="1"/>
</dbReference>
<dbReference type="GeneID" id="94424709"/>
<sequence length="1349" mass="140586">MADISVSLCSSGESSAAAEERGNGGTGDQSGKEQFFEEEEVVASASLPARKEEEAVVYDEDEDEEICGQGAQAVSVSGDYEEANGALQNEERQTAIVENFGSEEQRLSRVGEQGDAPEPVANCIADRHLNASEHVASPHENSWRSGPEKERLPLKEQQVGGEKGDEGGTYELLHEDGGPPVVQVTQGARGVDEGPARESGGKGGTEEGKGIVKQGREENSLAEGDSEEDQEEGDSRQKGEGVHDETKGSESEKRGDEVLGRRKKKKFNKKKFPFASGPMPGVATIPRPIGPVVIRPPPPPPCTGGGTAPLPPMPLVIHPKPPHRPPPPPPLPGPTAAIPPPQILPPPQQPSPPPSPPHVAPPQHVSLPASPHLARSGQGPTPHAQHPPPPPPMASSAPAVLGSSCGASRSPLVTQSFSRRPVILTSETPPPRPVIIRSLKPPPTSTTSPPVTAVPTPPPPPPAGNRGPSVSVPPVVTFPPQPMRPPSGSGTALVGAEASRGGVRGPVVLNPPTVRTDHSFVSPFPPPAPRQVMDAAGAATRRTDYSSLSGVGPLAGGSALAGREVPSFPQAPGEARTMGDPNTLGGLSGTLSGKEGKGIPMPRILEGPGKRQRHHRVLPLPPGGAVAAEFSSEHEDTACRQVSTAAGSTHMYGFTKEGDQGGGTSYQDGNTRVPSRRPVILSASGIVTERGLQQPFTFEGLAPGTNNIPGIGRPDPSGRPSGLLRTAGGGEMGGSKEGVPEVSRKRERENVSESGRGPFTDIRDHVGNRADPGAFGRAGTADVAHPVAAENWQVPHRGFEHHSGRPDLGGSGDIRDRKHIASAPITSRRRPGDMSATPSGACGDWGWGAAVAPQRHMVPPGGAPNEKMQRALRGRPPVAGPDARSSPGGGGTRAIGETSWPAGGSGIIAAEDHGMRGGAAQGSHNNDGLWSSQENADSRTQTHSGGMEHRWRDSGGGTGPSPPHQSLGQSRNHYGSEDVGLAQASPPSQRGPPHGGVQCHQRRDSLSLATPQKTLHSGATHMGPQHLQPQSAPRCLENLYRQSVESSAPPAHYGYAFRVKQDSDVVTREGHQAVTQSRAWAQQDDGVVISQQPAVWGAEEGRWGTRQNSEGEAVGADRVWYESVDLPGEQGTSQRITGDIQEGSQQGGAVQSSWGTRGRGDYYGYYDTPGLGGDVDNNEDWRGGNEGYGGGSQQAGSYARGGRSEDFSSGSSGSSASHHEAGRMPQASTAGYARGRICQGGEETYTSSTGKGTAASAATLRANAGSGSREEKGFTVIVTNVPVNLSAADLHHAFSTVGPLLRTDIMLSSSGERSGRVCFTFATRQAAKDAVSRFDGGDLNGRCIRVFME</sequence>
<feature type="compositionally biased region" description="Low complexity" evidence="2">
    <location>
        <begin position="445"/>
        <end position="454"/>
    </location>
</feature>
<dbReference type="OrthoDB" id="346839at2759"/>
<gene>
    <name evidence="4" type="ORF">CSUI_001292</name>
</gene>
<evidence type="ECO:0000313" key="4">
    <source>
        <dbReference type="EMBL" id="PHJ24849.1"/>
    </source>
</evidence>
<feature type="compositionally biased region" description="Low complexity" evidence="2">
    <location>
        <begin position="1194"/>
        <end position="1216"/>
    </location>
</feature>
<feature type="region of interest" description="Disordered" evidence="2">
    <location>
        <begin position="821"/>
        <end position="847"/>
    </location>
</feature>
<feature type="compositionally biased region" description="Basic residues" evidence="2">
    <location>
        <begin position="261"/>
        <end position="272"/>
    </location>
</feature>
<keyword evidence="1" id="KW-0694">RNA-binding</keyword>
<dbReference type="SUPFAM" id="SSF54928">
    <property type="entry name" value="RNA-binding domain, RBD"/>
    <property type="match status" value="1"/>
</dbReference>
<feature type="compositionally biased region" description="Polar residues" evidence="2">
    <location>
        <begin position="405"/>
        <end position="418"/>
    </location>
</feature>
<evidence type="ECO:0000256" key="2">
    <source>
        <dbReference type="SAM" id="MobiDB-lite"/>
    </source>
</evidence>
<dbReference type="GO" id="GO:0003723">
    <property type="term" value="F:RNA binding"/>
    <property type="evidence" value="ECO:0007669"/>
    <property type="project" value="UniProtKB-UniRule"/>
</dbReference>
<feature type="compositionally biased region" description="Basic and acidic residues" evidence="2">
    <location>
        <begin position="738"/>
        <end position="751"/>
    </location>
</feature>
<feature type="region of interest" description="Disordered" evidence="2">
    <location>
        <begin position="873"/>
        <end position="1001"/>
    </location>
</feature>
<feature type="compositionally biased region" description="Gly residues" evidence="2">
    <location>
        <begin position="1184"/>
        <end position="1193"/>
    </location>
</feature>
<proteinExistence type="predicted"/>
<protein>
    <submittedName>
        <fullName evidence="4">Rna recognition motif-containing protein</fullName>
    </submittedName>
</protein>
<organism evidence="4 5">
    <name type="scientific">Cystoisospora suis</name>
    <dbReference type="NCBI Taxonomy" id="483139"/>
    <lineage>
        <taxon>Eukaryota</taxon>
        <taxon>Sar</taxon>
        <taxon>Alveolata</taxon>
        <taxon>Apicomplexa</taxon>
        <taxon>Conoidasida</taxon>
        <taxon>Coccidia</taxon>
        <taxon>Eucoccidiorida</taxon>
        <taxon>Eimeriorina</taxon>
        <taxon>Sarcocystidae</taxon>
        <taxon>Cystoisospora</taxon>
    </lineage>
</organism>
<comment type="caution">
    <text evidence="4">The sequence shown here is derived from an EMBL/GenBank/DDBJ whole genome shotgun (WGS) entry which is preliminary data.</text>
</comment>
<dbReference type="InterPro" id="IPR000504">
    <property type="entry name" value="RRM_dom"/>
</dbReference>
<feature type="compositionally biased region" description="Basic and acidic residues" evidence="2">
    <location>
        <begin position="233"/>
        <end position="260"/>
    </location>
</feature>
<evidence type="ECO:0000313" key="5">
    <source>
        <dbReference type="Proteomes" id="UP000221165"/>
    </source>
</evidence>
<feature type="compositionally biased region" description="Gly residues" evidence="2">
    <location>
        <begin position="727"/>
        <end position="736"/>
    </location>
</feature>
<dbReference type="Proteomes" id="UP000221165">
    <property type="component" value="Unassembled WGS sequence"/>
</dbReference>
<feature type="compositionally biased region" description="Polar residues" evidence="2">
    <location>
        <begin position="922"/>
        <end position="944"/>
    </location>
</feature>
<feature type="region of interest" description="Disordered" evidence="2">
    <location>
        <begin position="650"/>
        <end position="673"/>
    </location>
</feature>
<dbReference type="CDD" id="cd00590">
    <property type="entry name" value="RRM_SF"/>
    <property type="match status" value="1"/>
</dbReference>
<feature type="region of interest" description="Disordered" evidence="2">
    <location>
        <begin position="698"/>
        <end position="767"/>
    </location>
</feature>
<feature type="region of interest" description="Disordered" evidence="2">
    <location>
        <begin position="1129"/>
        <end position="1159"/>
    </location>
</feature>
<feature type="compositionally biased region" description="Pro residues" evidence="2">
    <location>
        <begin position="476"/>
        <end position="485"/>
    </location>
</feature>
<reference evidence="4 5" key="1">
    <citation type="journal article" date="2017" name="Int. J. Parasitol.">
        <title>The genome of the protozoan parasite Cystoisospora suis and a reverse vaccinology approach to identify vaccine candidates.</title>
        <authorList>
            <person name="Palmieri N."/>
            <person name="Shrestha A."/>
            <person name="Ruttkowski B."/>
            <person name="Beck T."/>
            <person name="Vogl C."/>
            <person name="Tomley F."/>
            <person name="Blake D.P."/>
            <person name="Joachim A."/>
        </authorList>
    </citation>
    <scope>NUCLEOTIDE SEQUENCE [LARGE SCALE GENOMIC DNA]</scope>
    <source>
        <strain evidence="4 5">Wien I</strain>
    </source>
</reference>
<feature type="compositionally biased region" description="Acidic residues" evidence="2">
    <location>
        <begin position="55"/>
        <end position="65"/>
    </location>
</feature>